<dbReference type="GO" id="GO:0016787">
    <property type="term" value="F:hydrolase activity"/>
    <property type="evidence" value="ECO:0007669"/>
    <property type="project" value="UniProtKB-KW"/>
</dbReference>
<dbReference type="Gene3D" id="3.40.50.1240">
    <property type="entry name" value="Phosphoglycerate mutase-like"/>
    <property type="match status" value="1"/>
</dbReference>
<accession>A0ABU9C076</accession>
<protein>
    <submittedName>
        <fullName evidence="2">Histidine phosphatase family protein</fullName>
        <ecNumber evidence="2">3.1.3.-</ecNumber>
    </submittedName>
</protein>
<sequence length="221" mass="23964">MGTLTLVRHGQASFGAADYDQLSELGHRQSELLGEYFKRRGHRFDAVMTGSLKRHAQTRDGIARGLGGLPESQVFEGLNEYDSEAVVRAVHPGELPRPDSPDIIRQHFRLLREGLLAWMAGSVQPAGMPPFTEFQAGIVAALSHAQQLPGDVLLVSSGGPISTAMGWVLGLAPEAIVALNLRIRNSAVSELIVTPRQFNLLSFNHLPHLDTPELASSITYA</sequence>
<dbReference type="CDD" id="cd07067">
    <property type="entry name" value="HP_PGM_like"/>
    <property type="match status" value="1"/>
</dbReference>
<evidence type="ECO:0000313" key="2">
    <source>
        <dbReference type="EMBL" id="MEK8045249.1"/>
    </source>
</evidence>
<proteinExistence type="predicted"/>
<keyword evidence="1 2" id="KW-0378">Hydrolase</keyword>
<dbReference type="SMART" id="SM00855">
    <property type="entry name" value="PGAM"/>
    <property type="match status" value="1"/>
</dbReference>
<organism evidence="2 3">
    <name type="scientific">Ideonella margarita</name>
    <dbReference type="NCBI Taxonomy" id="2984191"/>
    <lineage>
        <taxon>Bacteria</taxon>
        <taxon>Pseudomonadati</taxon>
        <taxon>Pseudomonadota</taxon>
        <taxon>Betaproteobacteria</taxon>
        <taxon>Burkholderiales</taxon>
        <taxon>Sphaerotilaceae</taxon>
        <taxon>Ideonella</taxon>
    </lineage>
</organism>
<dbReference type="InterPro" id="IPR013078">
    <property type="entry name" value="His_Pase_superF_clade-1"/>
</dbReference>
<comment type="caution">
    <text evidence="2">The sequence shown here is derived from an EMBL/GenBank/DDBJ whole genome shotgun (WGS) entry which is preliminary data.</text>
</comment>
<dbReference type="RefSeq" id="WP_341397393.1">
    <property type="nucleotide sequence ID" value="NZ_JBBUTI010000001.1"/>
</dbReference>
<dbReference type="InterPro" id="IPR029033">
    <property type="entry name" value="His_PPase_superfam"/>
</dbReference>
<name>A0ABU9C076_9BURK</name>
<dbReference type="PANTHER" id="PTHR20935:SF0">
    <property type="entry name" value="SERINE_THREONINE-PROTEIN PHOSPHATASE PGAM5, MITOCHONDRIAL"/>
    <property type="match status" value="1"/>
</dbReference>
<gene>
    <name evidence="2" type="ORF">AACH00_02680</name>
</gene>
<dbReference type="EMBL" id="JBBUTI010000001">
    <property type="protein sequence ID" value="MEK8045249.1"/>
    <property type="molecule type" value="Genomic_DNA"/>
</dbReference>
<dbReference type="Pfam" id="PF00300">
    <property type="entry name" value="His_Phos_1"/>
    <property type="match status" value="1"/>
</dbReference>
<dbReference type="PANTHER" id="PTHR20935">
    <property type="entry name" value="PHOSPHOGLYCERATE MUTASE-RELATED"/>
    <property type="match status" value="1"/>
</dbReference>
<dbReference type="SUPFAM" id="SSF53254">
    <property type="entry name" value="Phosphoglycerate mutase-like"/>
    <property type="match status" value="1"/>
</dbReference>
<dbReference type="Proteomes" id="UP001379945">
    <property type="component" value="Unassembled WGS sequence"/>
</dbReference>
<evidence type="ECO:0000256" key="1">
    <source>
        <dbReference type="ARBA" id="ARBA00022801"/>
    </source>
</evidence>
<keyword evidence="3" id="KW-1185">Reference proteome</keyword>
<reference evidence="2 3" key="1">
    <citation type="submission" date="2024-04" db="EMBL/GenBank/DDBJ databases">
        <title>Novel species of the genus Ideonella isolated from streams.</title>
        <authorList>
            <person name="Lu H."/>
        </authorList>
    </citation>
    <scope>NUCLEOTIDE SEQUENCE [LARGE SCALE GENOMIC DNA]</scope>
    <source>
        <strain evidence="2 3">LYT19W</strain>
    </source>
</reference>
<dbReference type="EC" id="3.1.3.-" evidence="2"/>
<dbReference type="InterPro" id="IPR051021">
    <property type="entry name" value="Mito_Ser/Thr_phosphatase"/>
</dbReference>
<evidence type="ECO:0000313" key="3">
    <source>
        <dbReference type="Proteomes" id="UP001379945"/>
    </source>
</evidence>